<dbReference type="EMBL" id="QKUF01000001">
    <property type="protein sequence ID" value="PZW36455.1"/>
    <property type="molecule type" value="Genomic_DNA"/>
</dbReference>
<sequence length="336" mass="39215">MDITVAYFHPFFHPETVKRDFERIRATGATNIVYAIHEQEEQRWARDLERGLQIARDLGLRVFLSLGRYGNLFAGPAHTPSWFTFRNMESRVKDRHGRYHGETCYNHEPFRSFIFKEIEYFLKNYPIDGILIDEPRGPDITCFCSVCRALCPDIADLPHFRRRSMIEFFGEMFATVKQAKPGAKTAVVLLPEDLDLAEELASAIPQLDIIGCHLFWQLLNEDVTKVAEWGQTLVSIAHQYEKQSQLWLQNYNLSAGDEEQLESSFKMLLGADPDEVACYYYWRNNENPERVWELTLDLLRRVPRPHFFKHPTLSRLPAISASPSKEKQQHWKSFLS</sequence>
<gene>
    <name evidence="1" type="ORF">EI42_00629</name>
</gene>
<evidence type="ECO:0000313" key="2">
    <source>
        <dbReference type="Proteomes" id="UP000248806"/>
    </source>
</evidence>
<protein>
    <submittedName>
        <fullName evidence="1">Uncharacterized protein</fullName>
    </submittedName>
</protein>
<reference evidence="1 2" key="1">
    <citation type="submission" date="2018-06" db="EMBL/GenBank/DDBJ databases">
        <title>Genomic Encyclopedia of Archaeal and Bacterial Type Strains, Phase II (KMG-II): from individual species to whole genera.</title>
        <authorList>
            <person name="Goeker M."/>
        </authorList>
    </citation>
    <scope>NUCLEOTIDE SEQUENCE [LARGE SCALE GENOMIC DNA]</scope>
    <source>
        <strain evidence="1 2">ATCC BAA-1881</strain>
    </source>
</reference>
<dbReference type="SUPFAM" id="SSF51445">
    <property type="entry name" value="(Trans)glycosidases"/>
    <property type="match status" value="1"/>
</dbReference>
<dbReference type="InterPro" id="IPR017853">
    <property type="entry name" value="GH"/>
</dbReference>
<dbReference type="OrthoDB" id="144574at2"/>
<organism evidence="1 2">
    <name type="scientific">Thermosporothrix hazakensis</name>
    <dbReference type="NCBI Taxonomy" id="644383"/>
    <lineage>
        <taxon>Bacteria</taxon>
        <taxon>Bacillati</taxon>
        <taxon>Chloroflexota</taxon>
        <taxon>Ktedonobacteria</taxon>
        <taxon>Ktedonobacterales</taxon>
        <taxon>Thermosporotrichaceae</taxon>
        <taxon>Thermosporothrix</taxon>
    </lineage>
</organism>
<dbReference type="AlphaFoldDB" id="A0A326UEV5"/>
<dbReference type="Gene3D" id="3.20.20.80">
    <property type="entry name" value="Glycosidases"/>
    <property type="match status" value="2"/>
</dbReference>
<dbReference type="Proteomes" id="UP000248806">
    <property type="component" value="Unassembled WGS sequence"/>
</dbReference>
<name>A0A326UEV5_THEHA</name>
<evidence type="ECO:0000313" key="1">
    <source>
        <dbReference type="EMBL" id="PZW36455.1"/>
    </source>
</evidence>
<dbReference type="RefSeq" id="WP_111318712.1">
    <property type="nucleotide sequence ID" value="NZ_BIFX01000001.1"/>
</dbReference>
<keyword evidence="2" id="KW-1185">Reference proteome</keyword>
<accession>A0A326UEV5</accession>
<comment type="caution">
    <text evidence="1">The sequence shown here is derived from an EMBL/GenBank/DDBJ whole genome shotgun (WGS) entry which is preliminary data.</text>
</comment>
<proteinExistence type="predicted"/>